<feature type="domain" description="K-box" evidence="10">
    <location>
        <begin position="88"/>
        <end position="178"/>
    </location>
</feature>
<feature type="region of interest" description="Disordered" evidence="8">
    <location>
        <begin position="201"/>
        <end position="221"/>
    </location>
</feature>
<name>A0A2I4F5I6_JUGRE</name>
<comment type="subcellular location">
    <subcellularLocation>
        <location evidence="1">Nucleus</location>
    </subcellularLocation>
</comment>
<feature type="domain" description="MADS-box" evidence="9">
    <location>
        <begin position="1"/>
        <end position="61"/>
    </location>
</feature>
<evidence type="ECO:0000313" key="11">
    <source>
        <dbReference type="Proteomes" id="UP000235220"/>
    </source>
</evidence>
<evidence type="ECO:0000256" key="2">
    <source>
        <dbReference type="ARBA" id="ARBA00022782"/>
    </source>
</evidence>
<keyword evidence="7" id="KW-0175">Coiled coil</keyword>
<keyword evidence="4" id="KW-0238">DNA-binding</keyword>
<evidence type="ECO:0000313" key="15">
    <source>
        <dbReference type="RefSeq" id="XP_018826907.1"/>
    </source>
</evidence>
<dbReference type="InterPro" id="IPR036879">
    <property type="entry name" value="TF_MADSbox_sf"/>
</dbReference>
<evidence type="ECO:0000313" key="14">
    <source>
        <dbReference type="RefSeq" id="XP_018826906.1"/>
    </source>
</evidence>
<organism evidence="11 12">
    <name type="scientific">Juglans regia</name>
    <name type="common">English walnut</name>
    <dbReference type="NCBI Taxonomy" id="51240"/>
    <lineage>
        <taxon>Eukaryota</taxon>
        <taxon>Viridiplantae</taxon>
        <taxon>Streptophyta</taxon>
        <taxon>Embryophyta</taxon>
        <taxon>Tracheophyta</taxon>
        <taxon>Spermatophyta</taxon>
        <taxon>Magnoliopsida</taxon>
        <taxon>eudicotyledons</taxon>
        <taxon>Gunneridae</taxon>
        <taxon>Pentapetalae</taxon>
        <taxon>rosids</taxon>
        <taxon>fabids</taxon>
        <taxon>Fagales</taxon>
        <taxon>Juglandaceae</taxon>
        <taxon>Juglans</taxon>
    </lineage>
</organism>
<dbReference type="GeneID" id="108995741"/>
<keyword evidence="11" id="KW-1185">Reference proteome</keyword>
<dbReference type="SUPFAM" id="SSF55455">
    <property type="entry name" value="SRF-like"/>
    <property type="match status" value="1"/>
</dbReference>
<evidence type="ECO:0000256" key="4">
    <source>
        <dbReference type="ARBA" id="ARBA00023125"/>
    </source>
</evidence>
<dbReference type="InterPro" id="IPR033896">
    <property type="entry name" value="MEF2-like_N"/>
</dbReference>
<dbReference type="Pfam" id="PF01486">
    <property type="entry name" value="K-box"/>
    <property type="match status" value="1"/>
</dbReference>
<dbReference type="AlphaFoldDB" id="A0A2I4F5I6"/>
<evidence type="ECO:0000259" key="10">
    <source>
        <dbReference type="PROSITE" id="PS51297"/>
    </source>
</evidence>
<sequence>MTRKKIQIKRIDNTTARQVTFSKRRRGLFKKALELSTLCDAEIALIVFSSTGKLFDYASSSMQQVIERHDLHSGRNLDKTNQPQSVELQLESTTYTLLSKEVVEKTHELRKMKGEELQGLNVNELQELEQLLDASLGRVLETKNERFLKEISALKWKRDKMMDENQQLKQQVENLLNVEAHLLGQGQPSELVTNICSSADPPHQDLHSSDTSLRLGLPFPD</sequence>
<dbReference type="GO" id="GO:0046983">
    <property type="term" value="F:protein dimerization activity"/>
    <property type="evidence" value="ECO:0007669"/>
    <property type="project" value="InterPro"/>
</dbReference>
<evidence type="ECO:0000259" key="9">
    <source>
        <dbReference type="PROSITE" id="PS50066"/>
    </source>
</evidence>
<dbReference type="Gene3D" id="3.40.1810.10">
    <property type="entry name" value="Transcription factor, MADS-box"/>
    <property type="match status" value="1"/>
</dbReference>
<dbReference type="KEGG" id="jre:108995741"/>
<keyword evidence="5" id="KW-0804">Transcription</keyword>
<dbReference type="RefSeq" id="XP_018826906.1">
    <property type="nucleotide sequence ID" value="XM_018971361.2"/>
</dbReference>
<dbReference type="InterPro" id="IPR050142">
    <property type="entry name" value="MADS-box/MEF2_TF"/>
</dbReference>
<gene>
    <name evidence="12 13 14 15 16" type="primary">LOC108995741</name>
</gene>
<dbReference type="GO" id="GO:0000981">
    <property type="term" value="F:DNA-binding transcription factor activity, RNA polymerase II-specific"/>
    <property type="evidence" value="ECO:0000318"/>
    <property type="project" value="GO_Central"/>
</dbReference>
<dbReference type="GO" id="GO:0005634">
    <property type="term" value="C:nucleus"/>
    <property type="evidence" value="ECO:0007669"/>
    <property type="project" value="UniProtKB-SubCell"/>
</dbReference>
<dbReference type="RefSeq" id="XP_018826905.1">
    <property type="nucleotide sequence ID" value="XM_018971360.2"/>
</dbReference>
<evidence type="ECO:0000256" key="7">
    <source>
        <dbReference type="SAM" id="Coils"/>
    </source>
</evidence>
<dbReference type="GO" id="GO:0045944">
    <property type="term" value="P:positive regulation of transcription by RNA polymerase II"/>
    <property type="evidence" value="ECO:0007669"/>
    <property type="project" value="InterPro"/>
</dbReference>
<proteinExistence type="predicted"/>
<dbReference type="SMART" id="SM00432">
    <property type="entry name" value="MADS"/>
    <property type="match status" value="1"/>
</dbReference>
<dbReference type="RefSeq" id="XP_035542369.1">
    <property type="nucleotide sequence ID" value="XM_035686476.1"/>
</dbReference>
<dbReference type="PROSITE" id="PS00350">
    <property type="entry name" value="MADS_BOX_1"/>
    <property type="match status" value="1"/>
</dbReference>
<dbReference type="InterPro" id="IPR002100">
    <property type="entry name" value="TF_MADSbox"/>
</dbReference>
<dbReference type="FunFam" id="3.40.1810.10:FF:000007">
    <property type="entry name" value="Transcription factor, MADS-box"/>
    <property type="match status" value="1"/>
</dbReference>
<evidence type="ECO:0000313" key="13">
    <source>
        <dbReference type="RefSeq" id="XP_018826905.1"/>
    </source>
</evidence>
<dbReference type="Pfam" id="PF00319">
    <property type="entry name" value="SRF-TF"/>
    <property type="match status" value="1"/>
</dbReference>
<dbReference type="PROSITE" id="PS51297">
    <property type="entry name" value="K_BOX"/>
    <property type="match status" value="1"/>
</dbReference>
<dbReference type="InterPro" id="IPR002487">
    <property type="entry name" value="TF_Kbox"/>
</dbReference>
<keyword evidence="6" id="KW-0539">Nucleus</keyword>
<dbReference type="PROSITE" id="PS50066">
    <property type="entry name" value="MADS_BOX_2"/>
    <property type="match status" value="1"/>
</dbReference>
<reference evidence="12 13" key="1">
    <citation type="submission" date="2025-04" db="UniProtKB">
        <authorList>
            <consortium name="RefSeq"/>
        </authorList>
    </citation>
    <scope>IDENTIFICATION</scope>
    <source>
        <tissue evidence="12 13">Leaves</tissue>
    </source>
</reference>
<evidence type="ECO:0000256" key="5">
    <source>
        <dbReference type="ARBA" id="ARBA00023163"/>
    </source>
</evidence>
<dbReference type="RefSeq" id="XP_018826907.1">
    <property type="nucleotide sequence ID" value="XM_018971362.2"/>
</dbReference>
<dbReference type="GO" id="GO:0000978">
    <property type="term" value="F:RNA polymerase II cis-regulatory region sequence-specific DNA binding"/>
    <property type="evidence" value="ECO:0000318"/>
    <property type="project" value="GO_Central"/>
</dbReference>
<keyword evidence="3" id="KW-0805">Transcription regulation</keyword>
<evidence type="ECO:0000256" key="3">
    <source>
        <dbReference type="ARBA" id="ARBA00023015"/>
    </source>
</evidence>
<feature type="coiled-coil region" evidence="7">
    <location>
        <begin position="125"/>
        <end position="178"/>
    </location>
</feature>
<evidence type="ECO:0000313" key="12">
    <source>
        <dbReference type="RefSeq" id="XP_018826904.1"/>
    </source>
</evidence>
<dbReference type="RefSeq" id="XP_018826904.1">
    <property type="nucleotide sequence ID" value="XM_018971359.2"/>
</dbReference>
<dbReference type="GO" id="GO:0006357">
    <property type="term" value="P:regulation of transcription by RNA polymerase II"/>
    <property type="evidence" value="ECO:0000318"/>
    <property type="project" value="GO_Central"/>
</dbReference>
<evidence type="ECO:0000313" key="16">
    <source>
        <dbReference type="RefSeq" id="XP_035542369.1"/>
    </source>
</evidence>
<accession>A0A2I4F5I6</accession>
<evidence type="ECO:0000256" key="6">
    <source>
        <dbReference type="ARBA" id="ARBA00023242"/>
    </source>
</evidence>
<dbReference type="Proteomes" id="UP000235220">
    <property type="component" value="Chromosome 16"/>
</dbReference>
<protein>
    <submittedName>
        <fullName evidence="12 13">MADS-box protein JOINTLESS-like isoform X1</fullName>
    </submittedName>
</protein>
<dbReference type="OrthoDB" id="1898716at2759"/>
<evidence type="ECO:0000256" key="1">
    <source>
        <dbReference type="ARBA" id="ARBA00004123"/>
    </source>
</evidence>
<keyword evidence="2" id="KW-0221">Differentiation</keyword>
<dbReference type="PANTHER" id="PTHR48019">
    <property type="entry name" value="SERUM RESPONSE FACTOR HOMOLOG"/>
    <property type="match status" value="1"/>
</dbReference>
<dbReference type="PRINTS" id="PR00404">
    <property type="entry name" value="MADSDOMAIN"/>
</dbReference>
<dbReference type="Gramene" id="Jr16_20670_p1">
    <property type="protein sequence ID" value="cds.Jr16_20670_p1"/>
    <property type="gene ID" value="Jr16_20670"/>
</dbReference>
<evidence type="ECO:0000256" key="8">
    <source>
        <dbReference type="SAM" id="MobiDB-lite"/>
    </source>
</evidence>
<dbReference type="CDD" id="cd00265">
    <property type="entry name" value="MADS_MEF2_like"/>
    <property type="match status" value="1"/>
</dbReference>
<dbReference type="GO" id="GO:0030154">
    <property type="term" value="P:cell differentiation"/>
    <property type="evidence" value="ECO:0007669"/>
    <property type="project" value="UniProtKB-KW"/>
</dbReference>